<evidence type="ECO:0000313" key="2">
    <source>
        <dbReference type="EMBL" id="KAD4178375.1"/>
    </source>
</evidence>
<name>A0A5N6MY78_9ASTR</name>
<evidence type="ECO:0000313" key="3">
    <source>
        <dbReference type="Proteomes" id="UP000326396"/>
    </source>
</evidence>
<proteinExistence type="predicted"/>
<evidence type="ECO:0000256" key="1">
    <source>
        <dbReference type="SAM" id="MobiDB-lite"/>
    </source>
</evidence>
<dbReference type="Proteomes" id="UP000326396">
    <property type="component" value="Linkage Group LG4"/>
</dbReference>
<feature type="compositionally biased region" description="Basic residues" evidence="1">
    <location>
        <begin position="172"/>
        <end position="185"/>
    </location>
</feature>
<accession>A0A5N6MY78</accession>
<feature type="region of interest" description="Disordered" evidence="1">
    <location>
        <begin position="146"/>
        <end position="197"/>
    </location>
</feature>
<protein>
    <submittedName>
        <fullName evidence="2">Uncharacterized protein</fullName>
    </submittedName>
</protein>
<feature type="compositionally biased region" description="Basic residues" evidence="1">
    <location>
        <begin position="64"/>
        <end position="80"/>
    </location>
</feature>
<sequence length="287" mass="32543">MNTNQKLEQIWGFRRNIESSSDESKSNSDVEKCHEKLSLVPPLASPENDRVSEADNRHDQAEKKPKRTRNAPKKERKNKKEVKSKLRKDSCASSNIKKRENNIRKKKSKFISQTTVSDDFKIFTESILDDLRVARETMFAKMRKEMDQLVNTKPHSRSKMRKGSGTNATKKPNQKPRARKPTKMKQKTEGNYSGLQGEERFRGYGPNNAESSCVGNVYPVGLNHHQRFDNSNNFGIPNRGVQELSHDGGLFGTRVINGGSLRYNAGLSGHNIPNHIASTGFRSLYPN</sequence>
<comment type="caution">
    <text evidence="2">The sequence shown here is derived from an EMBL/GenBank/DDBJ whole genome shotgun (WGS) entry which is preliminary data.</text>
</comment>
<organism evidence="2 3">
    <name type="scientific">Mikania micrantha</name>
    <name type="common">bitter vine</name>
    <dbReference type="NCBI Taxonomy" id="192012"/>
    <lineage>
        <taxon>Eukaryota</taxon>
        <taxon>Viridiplantae</taxon>
        <taxon>Streptophyta</taxon>
        <taxon>Embryophyta</taxon>
        <taxon>Tracheophyta</taxon>
        <taxon>Spermatophyta</taxon>
        <taxon>Magnoliopsida</taxon>
        <taxon>eudicotyledons</taxon>
        <taxon>Gunneridae</taxon>
        <taxon>Pentapetalae</taxon>
        <taxon>asterids</taxon>
        <taxon>campanulids</taxon>
        <taxon>Asterales</taxon>
        <taxon>Asteraceae</taxon>
        <taxon>Asteroideae</taxon>
        <taxon>Heliantheae alliance</taxon>
        <taxon>Eupatorieae</taxon>
        <taxon>Mikania</taxon>
    </lineage>
</organism>
<feature type="compositionally biased region" description="Basic and acidic residues" evidence="1">
    <location>
        <begin position="47"/>
        <end position="63"/>
    </location>
</feature>
<dbReference type="AlphaFoldDB" id="A0A5N6MY78"/>
<dbReference type="OrthoDB" id="1920267at2759"/>
<dbReference type="EMBL" id="SZYD01000014">
    <property type="protein sequence ID" value="KAD4178375.1"/>
    <property type="molecule type" value="Genomic_DNA"/>
</dbReference>
<feature type="region of interest" description="Disordered" evidence="1">
    <location>
        <begin position="14"/>
        <end position="94"/>
    </location>
</feature>
<feature type="compositionally biased region" description="Basic and acidic residues" evidence="1">
    <location>
        <begin position="22"/>
        <end position="37"/>
    </location>
</feature>
<keyword evidence="3" id="KW-1185">Reference proteome</keyword>
<reference evidence="2 3" key="1">
    <citation type="submission" date="2019-05" db="EMBL/GenBank/DDBJ databases">
        <title>Mikania micrantha, genome provides insights into the molecular mechanism of rapid growth.</title>
        <authorList>
            <person name="Liu B."/>
        </authorList>
    </citation>
    <scope>NUCLEOTIDE SEQUENCE [LARGE SCALE GENOMIC DNA]</scope>
    <source>
        <strain evidence="2">NLD-2019</strain>
        <tissue evidence="2">Leaf</tissue>
    </source>
</reference>
<gene>
    <name evidence="2" type="ORF">E3N88_26966</name>
</gene>
<feature type="compositionally biased region" description="Basic and acidic residues" evidence="1">
    <location>
        <begin position="81"/>
        <end position="90"/>
    </location>
</feature>